<feature type="domain" description="Tc1-like transposase DDE" evidence="1">
    <location>
        <begin position="25"/>
        <end position="138"/>
    </location>
</feature>
<evidence type="ECO:0000313" key="3">
    <source>
        <dbReference type="Proteomes" id="UP001596106"/>
    </source>
</evidence>
<dbReference type="EMBL" id="JBHSMA010000008">
    <property type="protein sequence ID" value="MFC5411904.1"/>
    <property type="molecule type" value="Genomic_DNA"/>
</dbReference>
<organism evidence="2 3">
    <name type="scientific">Larkinella bovis</name>
    <dbReference type="NCBI Taxonomy" id="683041"/>
    <lineage>
        <taxon>Bacteria</taxon>
        <taxon>Pseudomonadati</taxon>
        <taxon>Bacteroidota</taxon>
        <taxon>Cytophagia</taxon>
        <taxon>Cytophagales</taxon>
        <taxon>Spirosomataceae</taxon>
        <taxon>Larkinella</taxon>
    </lineage>
</organism>
<reference evidence="3" key="1">
    <citation type="journal article" date="2019" name="Int. J. Syst. Evol. Microbiol.">
        <title>The Global Catalogue of Microorganisms (GCM) 10K type strain sequencing project: providing services to taxonomists for standard genome sequencing and annotation.</title>
        <authorList>
            <consortium name="The Broad Institute Genomics Platform"/>
            <consortium name="The Broad Institute Genome Sequencing Center for Infectious Disease"/>
            <person name="Wu L."/>
            <person name="Ma J."/>
        </authorList>
    </citation>
    <scope>NUCLEOTIDE SEQUENCE [LARGE SCALE GENOMIC DNA]</scope>
    <source>
        <strain evidence="3">CCUG 55250</strain>
    </source>
</reference>
<proteinExistence type="predicted"/>
<comment type="caution">
    <text evidence="2">The sequence shown here is derived from an EMBL/GenBank/DDBJ whole genome shotgun (WGS) entry which is preliminary data.</text>
</comment>
<accession>A0ABW0IG76</accession>
<evidence type="ECO:0000313" key="2">
    <source>
        <dbReference type="EMBL" id="MFC5411904.1"/>
    </source>
</evidence>
<dbReference type="RefSeq" id="WP_379848870.1">
    <property type="nucleotide sequence ID" value="NZ_JBHSMA010000008.1"/>
</dbReference>
<dbReference type="Proteomes" id="UP001596106">
    <property type="component" value="Unassembled WGS sequence"/>
</dbReference>
<dbReference type="InterPro" id="IPR036397">
    <property type="entry name" value="RNaseH_sf"/>
</dbReference>
<sequence length="149" mass="16833">MARGAPTRTQSDRRSEKAKDEGRAILYVDESACYLLPLVAHTWAPCGRTPVLVEQAGRTHLSLIAAIAPNGRIYVAGQDQPFTGEDIEWFLSQLCRRYRKRDLLIIWDGAAIHRCEAVKQFLRERPGRIHLERLPAYSRIGGPTGIEPR</sequence>
<keyword evidence="3" id="KW-1185">Reference proteome</keyword>
<protein>
    <submittedName>
        <fullName evidence="2">Transposase</fullName>
    </submittedName>
</protein>
<dbReference type="Gene3D" id="3.30.420.10">
    <property type="entry name" value="Ribonuclease H-like superfamily/Ribonuclease H"/>
    <property type="match status" value="1"/>
</dbReference>
<evidence type="ECO:0000259" key="1">
    <source>
        <dbReference type="Pfam" id="PF13358"/>
    </source>
</evidence>
<dbReference type="Pfam" id="PF13358">
    <property type="entry name" value="DDE_3"/>
    <property type="match status" value="1"/>
</dbReference>
<dbReference type="InterPro" id="IPR038717">
    <property type="entry name" value="Tc1-like_DDE_dom"/>
</dbReference>
<name>A0ABW0IG76_9BACT</name>
<gene>
    <name evidence="2" type="ORF">ACFPMF_21450</name>
</gene>